<accession>A0AB38ZM57</accession>
<sequence length="123" mass="13980">MLEYISLDGVTIKIGENAKENTLLTFSSNPNHWWMHASGRPGCHVVVCEESDELPKDTKKDAMILALHHSKVGCNKVDVTRVNSVMPTRHMGMVTLLHGDTYNIKNEYPRLERVLKTRRKVPV</sequence>
<protein>
    <recommendedName>
        <fullName evidence="2">NFACT RNA-binding domain-containing protein</fullName>
    </recommendedName>
</protein>
<evidence type="ECO:0008006" key="2">
    <source>
        <dbReference type="Google" id="ProtNLM"/>
    </source>
</evidence>
<evidence type="ECO:0000313" key="1">
    <source>
        <dbReference type="EMBL" id="XAO13382.1"/>
    </source>
</evidence>
<reference evidence="1" key="1">
    <citation type="submission" date="2024-01" db="EMBL/GenBank/DDBJ databases">
        <title>Genomic and biogeographic characterisation of Mantoniella tinhauana virus 1, the first discovered Mantoniella-infecting prasinovirus.</title>
        <authorList>
            <person name="Rey Redondo E."/>
            <person name="Yung C.C.M."/>
        </authorList>
    </citation>
    <scope>NUCLEOTIDE SEQUENCE</scope>
    <source>
        <strain evidence="1">Lau Fau Shan</strain>
    </source>
</reference>
<organism evidence="1">
    <name type="scientific">Mantoniella tinhauana virus 1</name>
    <dbReference type="NCBI Taxonomy" id="3111543"/>
    <lineage>
        <taxon>Viruses</taxon>
    </lineage>
</organism>
<name>A0AB38ZM57_9VIRU</name>
<dbReference type="EMBL" id="PP130629">
    <property type="protein sequence ID" value="XAO13382.1"/>
    <property type="molecule type" value="Genomic_DNA"/>
</dbReference>
<proteinExistence type="predicted"/>